<protein>
    <submittedName>
        <fullName evidence="9">Ferredoxin</fullName>
    </submittedName>
</protein>
<keyword evidence="2" id="KW-0813">Transport</keyword>
<dbReference type="EMBL" id="CP130956">
    <property type="protein sequence ID" value="WLF51764.1"/>
    <property type="molecule type" value="Genomic_DNA"/>
</dbReference>
<dbReference type="AlphaFoldDB" id="A0AAX3YTH4"/>
<accession>A0AAX3YTH4</accession>
<dbReference type="Proteomes" id="UP001231166">
    <property type="component" value="Plasmid pRho-VOC14-L"/>
</dbReference>
<keyword evidence="5" id="KW-0408">Iron</keyword>
<name>A0AAX3YTH4_RHOOP</name>
<dbReference type="Gene3D" id="3.30.70.20">
    <property type="match status" value="1"/>
</dbReference>
<proteinExistence type="predicted"/>
<dbReference type="Pfam" id="PF13459">
    <property type="entry name" value="Fer4_15"/>
    <property type="match status" value="1"/>
</dbReference>
<dbReference type="GO" id="GO:0046872">
    <property type="term" value="F:metal ion binding"/>
    <property type="evidence" value="ECO:0007669"/>
    <property type="project" value="UniProtKB-KW"/>
</dbReference>
<dbReference type="EMBL" id="JAPWIS010000030">
    <property type="protein sequence ID" value="MCZ4589258.1"/>
    <property type="molecule type" value="Genomic_DNA"/>
</dbReference>
<evidence type="ECO:0000313" key="10">
    <source>
        <dbReference type="EMBL" id="WLF52439.1"/>
    </source>
</evidence>
<keyword evidence="6" id="KW-0411">Iron-sulfur</keyword>
<dbReference type="EMBL" id="CP130956">
    <property type="protein sequence ID" value="WLF52439.1"/>
    <property type="molecule type" value="Genomic_DNA"/>
</dbReference>
<organism evidence="9 12">
    <name type="scientific">Rhodococcus opacus</name>
    <name type="common">Nocardia opaca</name>
    <dbReference type="NCBI Taxonomy" id="37919"/>
    <lineage>
        <taxon>Bacteria</taxon>
        <taxon>Bacillati</taxon>
        <taxon>Actinomycetota</taxon>
        <taxon>Actinomycetes</taxon>
        <taxon>Mycobacteriales</taxon>
        <taxon>Nocardiaceae</taxon>
        <taxon>Rhodococcus</taxon>
    </lineage>
</organism>
<evidence type="ECO:0000256" key="4">
    <source>
        <dbReference type="ARBA" id="ARBA00022982"/>
    </source>
</evidence>
<evidence type="ECO:0000256" key="5">
    <source>
        <dbReference type="ARBA" id="ARBA00023004"/>
    </source>
</evidence>
<evidence type="ECO:0000313" key="9">
    <source>
        <dbReference type="EMBL" id="WLF51764.1"/>
    </source>
</evidence>
<reference evidence="9" key="2">
    <citation type="submission" date="2023-07" db="EMBL/GenBank/DDBJ databases">
        <title>Genomic analysis of Rhodococcus opacus VOC-14 with glycol ethers degradation activity.</title>
        <authorList>
            <person name="Narkevich D.A."/>
            <person name="Hlushen A.M."/>
            <person name="Akhremchuk A.E."/>
            <person name="Sikolenko M.A."/>
            <person name="Valentovich L.N."/>
        </authorList>
    </citation>
    <scope>NUCLEOTIDE SEQUENCE</scope>
    <source>
        <strain evidence="9">VOC-14</strain>
        <plasmid evidence="9">pRho-VOC14-L</plasmid>
    </source>
</reference>
<evidence type="ECO:0000256" key="2">
    <source>
        <dbReference type="ARBA" id="ARBA00022448"/>
    </source>
</evidence>
<evidence type="ECO:0000256" key="1">
    <source>
        <dbReference type="ARBA" id="ARBA00001927"/>
    </source>
</evidence>
<evidence type="ECO:0000256" key="6">
    <source>
        <dbReference type="ARBA" id="ARBA00023014"/>
    </source>
</evidence>
<keyword evidence="3" id="KW-0479">Metal-binding</keyword>
<dbReference type="SUPFAM" id="SSF54862">
    <property type="entry name" value="4Fe-4S ferredoxins"/>
    <property type="match status" value="1"/>
</dbReference>
<gene>
    <name evidence="8" type="ORF">O4328_37390</name>
    <name evidence="9" type="ORF">Q5707_40495</name>
    <name evidence="10" type="ORF">Q5707_44500</name>
</gene>
<dbReference type="RefSeq" id="WP_269592465.1">
    <property type="nucleotide sequence ID" value="NZ_CP130956.1"/>
</dbReference>
<keyword evidence="11" id="KW-1185">Reference proteome</keyword>
<evidence type="ECO:0000256" key="7">
    <source>
        <dbReference type="ARBA" id="ARBA00023291"/>
    </source>
</evidence>
<reference evidence="8" key="1">
    <citation type="submission" date="2022-12" db="EMBL/GenBank/DDBJ databases">
        <authorList>
            <person name="Krivoruchko A.V."/>
            <person name="Elkin A."/>
        </authorList>
    </citation>
    <scope>NUCLEOTIDE SEQUENCE</scope>
    <source>
        <strain evidence="8">IEGM 249</strain>
    </source>
</reference>
<dbReference type="PANTHER" id="PTHR36923">
    <property type="entry name" value="FERREDOXIN"/>
    <property type="match status" value="1"/>
</dbReference>
<evidence type="ECO:0000256" key="3">
    <source>
        <dbReference type="ARBA" id="ARBA00022723"/>
    </source>
</evidence>
<comment type="cofactor">
    <cofactor evidence="1">
        <name>[3Fe-4S] cluster</name>
        <dbReference type="ChEBI" id="CHEBI:21137"/>
    </cofactor>
</comment>
<dbReference type="Proteomes" id="UP001066327">
    <property type="component" value="Unassembled WGS sequence"/>
</dbReference>
<dbReference type="PANTHER" id="PTHR36923:SF3">
    <property type="entry name" value="FERREDOXIN"/>
    <property type="match status" value="1"/>
</dbReference>
<evidence type="ECO:0000313" key="8">
    <source>
        <dbReference type="EMBL" id="MCZ4589258.1"/>
    </source>
</evidence>
<keyword evidence="9" id="KW-0614">Plasmid</keyword>
<sequence length="63" mass="6837">MTNKVSVDQDFCQAHGRCYAVFPDLFEPDDEGRAQVKNHGAVPESNTVDEILAVCPEAAITSV</sequence>
<dbReference type="GO" id="GO:0051538">
    <property type="term" value="F:3 iron, 4 sulfur cluster binding"/>
    <property type="evidence" value="ECO:0007669"/>
    <property type="project" value="UniProtKB-KW"/>
</dbReference>
<keyword evidence="4" id="KW-0249">Electron transport</keyword>
<evidence type="ECO:0000313" key="12">
    <source>
        <dbReference type="Proteomes" id="UP001231166"/>
    </source>
</evidence>
<evidence type="ECO:0000313" key="11">
    <source>
        <dbReference type="Proteomes" id="UP001066327"/>
    </source>
</evidence>
<dbReference type="InterPro" id="IPR051269">
    <property type="entry name" value="Fe-S_cluster_ET"/>
</dbReference>
<geneLocation type="plasmid" evidence="9 12">
    <name>pRho-VOC14-L</name>
</geneLocation>
<keyword evidence="7" id="KW-0003">3Fe-4S</keyword>